<keyword evidence="2" id="KW-1185">Reference proteome</keyword>
<evidence type="ECO:0000313" key="1">
    <source>
        <dbReference type="EMBL" id="KAF2182594.1"/>
    </source>
</evidence>
<protein>
    <submittedName>
        <fullName evidence="1">Uncharacterized protein</fullName>
    </submittedName>
</protein>
<dbReference type="Proteomes" id="UP000800200">
    <property type="component" value="Unassembled WGS sequence"/>
</dbReference>
<evidence type="ECO:0000313" key="2">
    <source>
        <dbReference type="Proteomes" id="UP000800200"/>
    </source>
</evidence>
<gene>
    <name evidence="1" type="ORF">K469DRAFT_585684</name>
</gene>
<reference evidence="1" key="1">
    <citation type="journal article" date="2020" name="Stud. Mycol.">
        <title>101 Dothideomycetes genomes: a test case for predicting lifestyles and emergence of pathogens.</title>
        <authorList>
            <person name="Haridas S."/>
            <person name="Albert R."/>
            <person name="Binder M."/>
            <person name="Bloem J."/>
            <person name="Labutti K."/>
            <person name="Salamov A."/>
            <person name="Andreopoulos B."/>
            <person name="Baker S."/>
            <person name="Barry K."/>
            <person name="Bills G."/>
            <person name="Bluhm B."/>
            <person name="Cannon C."/>
            <person name="Castanera R."/>
            <person name="Culley D."/>
            <person name="Daum C."/>
            <person name="Ezra D."/>
            <person name="Gonzalez J."/>
            <person name="Henrissat B."/>
            <person name="Kuo A."/>
            <person name="Liang C."/>
            <person name="Lipzen A."/>
            <person name="Lutzoni F."/>
            <person name="Magnuson J."/>
            <person name="Mondo S."/>
            <person name="Nolan M."/>
            <person name="Ohm R."/>
            <person name="Pangilinan J."/>
            <person name="Park H.-J."/>
            <person name="Ramirez L."/>
            <person name="Alfaro M."/>
            <person name="Sun H."/>
            <person name="Tritt A."/>
            <person name="Yoshinaga Y."/>
            <person name="Zwiers L.-H."/>
            <person name="Turgeon B."/>
            <person name="Goodwin S."/>
            <person name="Spatafora J."/>
            <person name="Crous P."/>
            <person name="Grigoriev I."/>
        </authorList>
    </citation>
    <scope>NUCLEOTIDE SEQUENCE</scope>
    <source>
        <strain evidence="1">CBS 207.26</strain>
    </source>
</reference>
<sequence>MCSFQERVYNCGHYTKSCNPCDKAKKVKAICTSGNKTTSVTTGTPTCGIYGCDGNISLKREGPGKITDGDFDEDDMDWS</sequence>
<dbReference type="AlphaFoldDB" id="A0A6A6DSK3"/>
<organism evidence="1 2">
    <name type="scientific">Zopfia rhizophila CBS 207.26</name>
    <dbReference type="NCBI Taxonomy" id="1314779"/>
    <lineage>
        <taxon>Eukaryota</taxon>
        <taxon>Fungi</taxon>
        <taxon>Dikarya</taxon>
        <taxon>Ascomycota</taxon>
        <taxon>Pezizomycotina</taxon>
        <taxon>Dothideomycetes</taxon>
        <taxon>Dothideomycetes incertae sedis</taxon>
        <taxon>Zopfiaceae</taxon>
        <taxon>Zopfia</taxon>
    </lineage>
</organism>
<accession>A0A6A6DSK3</accession>
<dbReference type="OrthoDB" id="4540394at2759"/>
<name>A0A6A6DSK3_9PEZI</name>
<dbReference type="EMBL" id="ML994647">
    <property type="protein sequence ID" value="KAF2182594.1"/>
    <property type="molecule type" value="Genomic_DNA"/>
</dbReference>
<proteinExistence type="predicted"/>